<feature type="transmembrane region" description="Helical" evidence="9">
    <location>
        <begin position="416"/>
        <end position="435"/>
    </location>
</feature>
<feature type="transmembrane region" description="Helical" evidence="9">
    <location>
        <begin position="96"/>
        <end position="123"/>
    </location>
</feature>
<feature type="transmembrane region" description="Helical" evidence="9">
    <location>
        <begin position="176"/>
        <end position="193"/>
    </location>
</feature>
<sequence length="754" mass="78754">MSESSIVLPALGVLENNLLWLVFASALVALLYGVYLARKVLREPPGSPKMIEVSAAIRQGSDAYLARQFKVMGIFIIILAVVLYMMYMRVYPDNSILALGIAVAFLLGSIASAGAGYVGMSLAVRANTRVANAALTSYKKALEIAFQAGTVSGMFTVGFGLLGATIIFMIFKQDAMKVLIGFGFGGSLVALFMRIGGGIFTKAADVGADLVGKVEKDIPEDDPRNAAVIADNVGDNVGDCAGMAADVFESYEVTLVAAIILGAGALLDQGFITLYGGLAAASAFALKLIIFPLLVRAVGVFASIIGTMCVRGKDTAEIGDPMKPINFGFYVSAVTATIGFGLINYFYLKDPATGNPDWRFFFATLSGIILAIVIEWITNYFTHTEKRPVLETAYATKTGPATALLSGFGLAKESSVWAILAIAGTIFASVTIFGGNVALSAYGVALAGLGLLTTTGFILAEDTYGPISDNANGIFEMSGANKGAGKRAQEIITKLDAVGNTTKALTKGFAIATAVIAAIALFRSFIVEGGLSSVGIQINTPEVFIGLLIGGAVPFLFSSLLINAVGRTAFFVVEEVRRQFREIPGIMEGKNKPEYDKCVDIVTIAAQKELIGPALIGIFTPIAVGFGLGAAALGGYLAGSILVGQLLAVLLSNSGAIWDNAKKVIEMGAHGGKGSSAHKAAVIGDTVGDPFKDTAGPALNPLIKVMNLVAILILPLLLQNYPLRVRAVIVGISVALIIFAIWLSKKEGIMAEEG</sequence>
<feature type="transmembrane region" description="Helical" evidence="9">
    <location>
        <begin position="547"/>
        <end position="573"/>
    </location>
</feature>
<feature type="transmembrane region" description="Helical" evidence="9">
    <location>
        <begin position="724"/>
        <end position="743"/>
    </location>
</feature>
<feature type="site" description="Determinant of potassium independence" evidence="9">
    <location>
        <position position="503"/>
    </location>
</feature>
<dbReference type="Proteomes" id="UP000178724">
    <property type="component" value="Unassembled WGS sequence"/>
</dbReference>
<evidence type="ECO:0000256" key="2">
    <source>
        <dbReference type="ARBA" id="ARBA00022448"/>
    </source>
</evidence>
<evidence type="ECO:0000256" key="6">
    <source>
        <dbReference type="ARBA" id="ARBA00022989"/>
    </source>
</evidence>
<evidence type="ECO:0000256" key="9">
    <source>
        <dbReference type="HAMAP-Rule" id="MF_01129"/>
    </source>
</evidence>
<evidence type="ECO:0000256" key="1">
    <source>
        <dbReference type="ARBA" id="ARBA00004127"/>
    </source>
</evidence>
<feature type="transmembrane region" description="Helical" evidence="9">
    <location>
        <begin position="253"/>
        <end position="278"/>
    </location>
</feature>
<feature type="transmembrane region" description="Helical" evidence="9">
    <location>
        <begin position="360"/>
        <end position="378"/>
    </location>
</feature>
<feature type="transmembrane region" description="Helical" evidence="9">
    <location>
        <begin position="71"/>
        <end position="90"/>
    </location>
</feature>
<name>A0A1F4Q2W6_UNCSA</name>
<feature type="transmembrane region" description="Helical" evidence="9">
    <location>
        <begin position="509"/>
        <end position="527"/>
    </location>
</feature>
<dbReference type="GO" id="GO:0012505">
    <property type="term" value="C:endomembrane system"/>
    <property type="evidence" value="ECO:0007669"/>
    <property type="project" value="UniProtKB-SubCell"/>
</dbReference>
<comment type="cofactor">
    <cofactor evidence="9">
        <name>Mg(2+)</name>
        <dbReference type="ChEBI" id="CHEBI:18420"/>
    </cofactor>
</comment>
<keyword evidence="5 9" id="KW-1278">Translocase</keyword>
<proteinExistence type="inferred from homology"/>
<comment type="caution">
    <text evidence="9">Lacks conserved residue(s) required for the propagation of feature annotation.</text>
</comment>
<dbReference type="PANTHER" id="PTHR31998">
    <property type="entry name" value="K(+)-INSENSITIVE PYROPHOSPHATE-ENERGIZED PROTON PUMP"/>
    <property type="match status" value="1"/>
</dbReference>
<evidence type="ECO:0000313" key="10">
    <source>
        <dbReference type="EMBL" id="OGB90264.1"/>
    </source>
</evidence>
<evidence type="ECO:0000313" key="11">
    <source>
        <dbReference type="Proteomes" id="UP000178724"/>
    </source>
</evidence>
<dbReference type="AlphaFoldDB" id="A0A1F4Q2W6"/>
<evidence type="ECO:0000256" key="3">
    <source>
        <dbReference type="ARBA" id="ARBA00022692"/>
    </source>
</evidence>
<accession>A0A1F4Q2W6</accession>
<comment type="catalytic activity">
    <reaction evidence="9">
        <text>diphosphate + H2O + H(+)(in) = 2 phosphate + 2 H(+)(out)</text>
        <dbReference type="Rhea" id="RHEA:13973"/>
        <dbReference type="ChEBI" id="CHEBI:15377"/>
        <dbReference type="ChEBI" id="CHEBI:15378"/>
        <dbReference type="ChEBI" id="CHEBI:33019"/>
        <dbReference type="ChEBI" id="CHEBI:43474"/>
        <dbReference type="EC" id="7.1.3.1"/>
    </reaction>
</comment>
<dbReference type="GO" id="GO:0009678">
    <property type="term" value="F:diphosphate hydrolysis-driven proton transmembrane transporter activity"/>
    <property type="evidence" value="ECO:0007669"/>
    <property type="project" value="UniProtKB-UniRule"/>
</dbReference>
<dbReference type="InterPro" id="IPR004131">
    <property type="entry name" value="PPase-energised_H-pump"/>
</dbReference>
<dbReference type="NCBIfam" id="NF001960">
    <property type="entry name" value="PRK00733.3-5"/>
    <property type="match status" value="1"/>
</dbReference>
<feature type="transmembrane region" description="Helical" evidence="9">
    <location>
        <begin position="701"/>
        <end position="718"/>
    </location>
</feature>
<feature type="transmembrane region" description="Helical" evidence="9">
    <location>
        <begin position="144"/>
        <end position="170"/>
    </location>
</feature>
<protein>
    <recommendedName>
        <fullName evidence="9">K(+)-insensitive pyrophosphate-energized proton pump</fullName>
        <ecNumber evidence="9">7.1.3.1</ecNumber>
    </recommendedName>
    <alternativeName>
        <fullName evidence="9">Membrane-bound proton-translocating pyrophosphatase</fullName>
    </alternativeName>
    <alternativeName>
        <fullName evidence="9">Pyrophosphate-energized inorganic pyrophosphatase</fullName>
        <shortName evidence="9">H(+)-PPase</shortName>
    </alternativeName>
</protein>
<feature type="transmembrane region" description="Helical" evidence="9">
    <location>
        <begin position="327"/>
        <end position="348"/>
    </location>
</feature>
<dbReference type="GO" id="GO:0005886">
    <property type="term" value="C:plasma membrane"/>
    <property type="evidence" value="ECO:0007669"/>
    <property type="project" value="UniProtKB-SubCell"/>
</dbReference>
<keyword evidence="6 9" id="KW-1133">Transmembrane helix</keyword>
<dbReference type="NCBIfam" id="NF001952">
    <property type="entry name" value="PRK00733.1-4"/>
    <property type="match status" value="1"/>
</dbReference>
<gene>
    <name evidence="9" type="primary">hppA</name>
    <name evidence="10" type="ORF">A2625_02960</name>
</gene>
<dbReference type="GO" id="GO:0004427">
    <property type="term" value="F:inorganic diphosphate phosphatase activity"/>
    <property type="evidence" value="ECO:0007669"/>
    <property type="project" value="UniProtKB-UniRule"/>
</dbReference>
<feature type="transmembrane region" description="Helical" evidence="9">
    <location>
        <begin position="18"/>
        <end position="37"/>
    </location>
</feature>
<comment type="subcellular location">
    <subcellularLocation>
        <location evidence="9">Cell membrane</location>
        <topology evidence="9">Multi-pass membrane protein</topology>
    </subcellularLocation>
    <subcellularLocation>
        <location evidence="1">Endomembrane system</location>
        <topology evidence="1">Multi-pass membrane protein</topology>
    </subcellularLocation>
</comment>
<dbReference type="EMBL" id="METM01000013">
    <property type="protein sequence ID" value="OGB90264.1"/>
    <property type="molecule type" value="Genomic_DNA"/>
</dbReference>
<comment type="caution">
    <text evidence="10">The sequence shown here is derived from an EMBL/GenBank/DDBJ whole genome shotgun (WGS) entry which is preliminary data.</text>
</comment>
<evidence type="ECO:0000256" key="4">
    <source>
        <dbReference type="ARBA" id="ARBA00022842"/>
    </source>
</evidence>
<evidence type="ECO:0000256" key="8">
    <source>
        <dbReference type="ARBA" id="ARBA00023136"/>
    </source>
</evidence>
<organism evidence="10 11">
    <name type="scientific">candidate division WOR-1 bacterium RIFCSPHIGHO2_01_FULL_53_15</name>
    <dbReference type="NCBI Taxonomy" id="1802564"/>
    <lineage>
        <taxon>Bacteria</taxon>
        <taxon>Bacillati</taxon>
        <taxon>Saganbacteria</taxon>
    </lineage>
</organism>
<evidence type="ECO:0000256" key="5">
    <source>
        <dbReference type="ARBA" id="ARBA00022967"/>
    </source>
</evidence>
<keyword evidence="4 9" id="KW-0460">Magnesium</keyword>
<dbReference type="Pfam" id="PF03030">
    <property type="entry name" value="H_PPase"/>
    <property type="match status" value="1"/>
</dbReference>
<dbReference type="EC" id="7.1.3.1" evidence="9"/>
<keyword evidence="2 9" id="KW-0813">Transport</keyword>
<dbReference type="PIRSF" id="PIRSF001265">
    <property type="entry name" value="H+-PPase"/>
    <property type="match status" value="1"/>
</dbReference>
<feature type="transmembrane region" description="Helical" evidence="9">
    <location>
        <begin position="610"/>
        <end position="630"/>
    </location>
</feature>
<feature type="transmembrane region" description="Helical" evidence="9">
    <location>
        <begin position="284"/>
        <end position="306"/>
    </location>
</feature>
<feature type="transmembrane region" description="Helical" evidence="9">
    <location>
        <begin position="636"/>
        <end position="658"/>
    </location>
</feature>
<keyword evidence="8 9" id="KW-0472">Membrane</keyword>
<keyword evidence="9" id="KW-1003">Cell membrane</keyword>
<evidence type="ECO:0000256" key="7">
    <source>
        <dbReference type="ARBA" id="ARBA00023065"/>
    </source>
</evidence>
<dbReference type="NCBIfam" id="TIGR01104">
    <property type="entry name" value="V_PPase"/>
    <property type="match status" value="1"/>
</dbReference>
<dbReference type="GO" id="GO:0000287">
    <property type="term" value="F:magnesium ion binding"/>
    <property type="evidence" value="ECO:0007669"/>
    <property type="project" value="UniProtKB-UniRule"/>
</dbReference>
<reference evidence="10 11" key="1">
    <citation type="journal article" date="2016" name="Nat. Commun.">
        <title>Thousands of microbial genomes shed light on interconnected biogeochemical processes in an aquifer system.</title>
        <authorList>
            <person name="Anantharaman K."/>
            <person name="Brown C.T."/>
            <person name="Hug L.A."/>
            <person name="Sharon I."/>
            <person name="Castelle C.J."/>
            <person name="Probst A.J."/>
            <person name="Thomas B.C."/>
            <person name="Singh A."/>
            <person name="Wilkins M.J."/>
            <person name="Karaoz U."/>
            <person name="Brodie E.L."/>
            <person name="Williams K.H."/>
            <person name="Hubbard S.S."/>
            <person name="Banfield J.F."/>
        </authorList>
    </citation>
    <scope>NUCLEOTIDE SEQUENCE [LARGE SCALE GENOMIC DNA]</scope>
</reference>
<keyword evidence="7 9" id="KW-0406">Ion transport</keyword>
<comment type="function">
    <text evidence="9">Proton pump that utilizes the energy of pyrophosphate hydrolysis as the driving force for proton movement across the membrane. Generates a proton motive force.</text>
</comment>
<keyword evidence="3 9" id="KW-0812">Transmembrane</keyword>
<dbReference type="HAMAP" id="MF_01129">
    <property type="entry name" value="PPase_energized_pump"/>
    <property type="match status" value="1"/>
</dbReference>
<comment type="similarity">
    <text evidence="9">Belongs to the H(+)-translocating pyrophosphatase (TC 3.A.10) family. K(+)-insensitive subfamily.</text>
</comment>
<keyword evidence="9" id="KW-0375">Hydrogen ion transport</keyword>
<feature type="transmembrane region" description="Helical" evidence="9">
    <location>
        <begin position="441"/>
        <end position="460"/>
    </location>
</feature>
<comment type="subunit">
    <text evidence="9">Homodimer.</text>
</comment>